<evidence type="ECO:0000259" key="2">
    <source>
        <dbReference type="Pfam" id="PF00496"/>
    </source>
</evidence>
<feature type="signal peptide" evidence="1">
    <location>
        <begin position="1"/>
        <end position="23"/>
    </location>
</feature>
<evidence type="ECO:0000313" key="4">
    <source>
        <dbReference type="Proteomes" id="UP000235598"/>
    </source>
</evidence>
<dbReference type="GO" id="GO:1904680">
    <property type="term" value="F:peptide transmembrane transporter activity"/>
    <property type="evidence" value="ECO:0007669"/>
    <property type="project" value="TreeGrafter"/>
</dbReference>
<gene>
    <name evidence="3" type="ORF">CJ199_06390</name>
</gene>
<feature type="domain" description="Solute-binding protein family 5" evidence="2">
    <location>
        <begin position="85"/>
        <end position="466"/>
    </location>
</feature>
<evidence type="ECO:0000256" key="1">
    <source>
        <dbReference type="SAM" id="SignalP"/>
    </source>
</evidence>
<dbReference type="GO" id="GO:0042597">
    <property type="term" value="C:periplasmic space"/>
    <property type="evidence" value="ECO:0007669"/>
    <property type="project" value="UniProtKB-ARBA"/>
</dbReference>
<protein>
    <submittedName>
        <fullName evidence="3">ABC transporter substrate-binding protein</fullName>
    </submittedName>
</protein>
<dbReference type="PROSITE" id="PS51257">
    <property type="entry name" value="PROKAR_LIPOPROTEIN"/>
    <property type="match status" value="1"/>
</dbReference>
<dbReference type="PANTHER" id="PTHR30290">
    <property type="entry name" value="PERIPLASMIC BINDING COMPONENT OF ABC TRANSPORTER"/>
    <property type="match status" value="1"/>
</dbReference>
<dbReference type="Gene3D" id="3.10.105.10">
    <property type="entry name" value="Dipeptide-binding Protein, Domain 3"/>
    <property type="match status" value="1"/>
</dbReference>
<dbReference type="AlphaFoldDB" id="A0A2N6VNA6"/>
<organism evidence="3 4">
    <name type="scientific">Brevibacterium paucivorans</name>
    <dbReference type="NCBI Taxonomy" id="170994"/>
    <lineage>
        <taxon>Bacteria</taxon>
        <taxon>Bacillati</taxon>
        <taxon>Actinomycetota</taxon>
        <taxon>Actinomycetes</taxon>
        <taxon>Micrococcales</taxon>
        <taxon>Brevibacteriaceae</taxon>
        <taxon>Brevibacterium</taxon>
    </lineage>
</organism>
<dbReference type="EMBL" id="PNHK01000002">
    <property type="protein sequence ID" value="PMD05631.1"/>
    <property type="molecule type" value="Genomic_DNA"/>
</dbReference>
<dbReference type="InterPro" id="IPR039424">
    <property type="entry name" value="SBP_5"/>
</dbReference>
<dbReference type="InterPro" id="IPR030678">
    <property type="entry name" value="Peptide/Ni-bd"/>
</dbReference>
<sequence length="550" mass="59063">MKHLKTLSAIFLATTMAVTGCNANNFDEQKSGLGETAKGGDLTILTSGTEMDMDPGKSQGLAITSLGLVARRLTTWKIQPDATPEVVPDLATDTGTPSEDGKTWTFTLKDGVTFEDGTPITSTDIKYGIERSFAKELSGGLSYHKTLLKGADKYAGPFDGKELDSIETPDDKTIVFHLNEAFGDWPWIASMPAFTPVPKDKDKPAEYGNAPVASGPYRVESNTPGTSMVLKRNDNWNQDTDKVRTAGPDTITFKMSQDPTVAAQSLISDSNEAQTSFGADFIPAAQLAQAQKNPSAKSRLVTSGDGALKYLAINTERISDADVRKALNYAVDKNAVRIASGGEISGSFASTLISPGIPGRQEYNLYEAPDSGDAEKAKQLLEGKDVGTLTLLTRNDPISSAQAQAISQSLSKAGVKVRIKAEDTNSFSADATQGEGGYDLVLSSWQPDFPSANANIEPLFASSQIGNGNYNISRYSNPKVDDMISKATHTIDDKEAQKLWAEVDKAIMEDAPVVPLMYTKNSFMHGSKVENFIIGSFPAYPNYLKVSLSQ</sequence>
<dbReference type="Proteomes" id="UP000235598">
    <property type="component" value="Unassembled WGS sequence"/>
</dbReference>
<keyword evidence="1" id="KW-0732">Signal</keyword>
<proteinExistence type="predicted"/>
<comment type="caution">
    <text evidence="3">The sequence shown here is derived from an EMBL/GenBank/DDBJ whole genome shotgun (WGS) entry which is preliminary data.</text>
</comment>
<dbReference type="RefSeq" id="WP_102238652.1">
    <property type="nucleotide sequence ID" value="NZ_PNHK01000002.1"/>
</dbReference>
<reference evidence="3 4" key="1">
    <citation type="submission" date="2017-09" db="EMBL/GenBank/DDBJ databases">
        <title>Bacterial strain isolated from the female urinary microbiota.</title>
        <authorList>
            <person name="Thomas-White K."/>
            <person name="Kumar N."/>
            <person name="Forster S."/>
            <person name="Putonti C."/>
            <person name="Lawley T."/>
            <person name="Wolfe A.J."/>
        </authorList>
    </citation>
    <scope>NUCLEOTIDE SEQUENCE [LARGE SCALE GENOMIC DNA]</scope>
    <source>
        <strain evidence="3 4">UMB1301</strain>
    </source>
</reference>
<dbReference type="Pfam" id="PF00496">
    <property type="entry name" value="SBP_bac_5"/>
    <property type="match status" value="1"/>
</dbReference>
<dbReference type="SUPFAM" id="SSF53850">
    <property type="entry name" value="Periplasmic binding protein-like II"/>
    <property type="match status" value="1"/>
</dbReference>
<dbReference type="InterPro" id="IPR000914">
    <property type="entry name" value="SBP_5_dom"/>
</dbReference>
<dbReference type="PANTHER" id="PTHR30290:SF83">
    <property type="entry name" value="ABC TRANSPORTER SUBSTRATE-BINDING PROTEIN"/>
    <property type="match status" value="1"/>
</dbReference>
<dbReference type="Gene3D" id="3.40.190.10">
    <property type="entry name" value="Periplasmic binding protein-like II"/>
    <property type="match status" value="1"/>
</dbReference>
<feature type="chain" id="PRO_5038995583" evidence="1">
    <location>
        <begin position="24"/>
        <end position="550"/>
    </location>
</feature>
<accession>A0A2N6VNA6</accession>
<name>A0A2N6VNA6_9MICO</name>
<dbReference type="GO" id="GO:0015833">
    <property type="term" value="P:peptide transport"/>
    <property type="evidence" value="ECO:0007669"/>
    <property type="project" value="TreeGrafter"/>
</dbReference>
<dbReference type="OrthoDB" id="5240629at2"/>
<dbReference type="GO" id="GO:0043190">
    <property type="term" value="C:ATP-binding cassette (ABC) transporter complex"/>
    <property type="evidence" value="ECO:0007669"/>
    <property type="project" value="InterPro"/>
</dbReference>
<dbReference type="CDD" id="cd08506">
    <property type="entry name" value="PBP2_clavulanate_OppA2"/>
    <property type="match status" value="1"/>
</dbReference>
<evidence type="ECO:0000313" key="3">
    <source>
        <dbReference type="EMBL" id="PMD05631.1"/>
    </source>
</evidence>
<dbReference type="PIRSF" id="PIRSF002741">
    <property type="entry name" value="MppA"/>
    <property type="match status" value="1"/>
</dbReference>